<feature type="domain" description="DUF6817" evidence="1">
    <location>
        <begin position="6"/>
        <end position="90"/>
    </location>
</feature>
<comment type="caution">
    <text evidence="2">The sequence shown here is derived from an EMBL/GenBank/DDBJ whole genome shotgun (WGS) entry which is preliminary data.</text>
</comment>
<dbReference type="InterPro" id="IPR049202">
    <property type="entry name" value="DUF6817"/>
</dbReference>
<organism evidence="2 3">
    <name type="scientific">Actinomadura yumaensis</name>
    <dbReference type="NCBI Taxonomy" id="111807"/>
    <lineage>
        <taxon>Bacteria</taxon>
        <taxon>Bacillati</taxon>
        <taxon>Actinomycetota</taxon>
        <taxon>Actinomycetes</taxon>
        <taxon>Streptosporangiales</taxon>
        <taxon>Thermomonosporaceae</taxon>
        <taxon>Actinomadura</taxon>
    </lineage>
</organism>
<dbReference type="Proteomes" id="UP001596380">
    <property type="component" value="Unassembled WGS sequence"/>
</dbReference>
<evidence type="ECO:0000313" key="2">
    <source>
        <dbReference type="EMBL" id="MFC6886177.1"/>
    </source>
</evidence>
<proteinExistence type="predicted"/>
<name>A0ABW2CWG5_9ACTN</name>
<reference evidence="3" key="1">
    <citation type="journal article" date="2019" name="Int. J. Syst. Evol. Microbiol.">
        <title>The Global Catalogue of Microorganisms (GCM) 10K type strain sequencing project: providing services to taxonomists for standard genome sequencing and annotation.</title>
        <authorList>
            <consortium name="The Broad Institute Genomics Platform"/>
            <consortium name="The Broad Institute Genome Sequencing Center for Infectious Disease"/>
            <person name="Wu L."/>
            <person name="Ma J."/>
        </authorList>
    </citation>
    <scope>NUCLEOTIDE SEQUENCE [LARGE SCALE GENOMIC DNA]</scope>
    <source>
        <strain evidence="3">JCM 3369</strain>
    </source>
</reference>
<keyword evidence="3" id="KW-1185">Reference proteome</keyword>
<accession>A0ABW2CWG5</accession>
<protein>
    <submittedName>
        <fullName evidence="2">DUF6817 domain-containing protein</fullName>
    </submittedName>
</protein>
<gene>
    <name evidence="2" type="ORF">ACFQKB_40910</name>
</gene>
<evidence type="ECO:0000313" key="3">
    <source>
        <dbReference type="Proteomes" id="UP001596380"/>
    </source>
</evidence>
<dbReference type="Pfam" id="PF20680">
    <property type="entry name" value="DUF6817"/>
    <property type="match status" value="1"/>
</dbReference>
<dbReference type="RefSeq" id="WP_241683046.1">
    <property type="nucleotide sequence ID" value="NZ_JBHSXE010000001.1"/>
</dbReference>
<dbReference type="EMBL" id="JBHSXS010000049">
    <property type="protein sequence ID" value="MFC6886177.1"/>
    <property type="molecule type" value="Genomic_DNA"/>
</dbReference>
<sequence length="174" mass="19179">MDVAELLEARGAREITHPGGTLLRHLFRVRDELEEWGARPDLSAAGSAHAFYGTDGFATALGDLAERPVLAAAIGEEAERIVHLYASCDRGFTHRRLADGAFKDRFTGLVREIPFGDRCDFAELTVANELDVLRHDAGLRARYGRALSELFASWDGLLSPRARAAVRAAFRTDR</sequence>
<evidence type="ECO:0000259" key="1">
    <source>
        <dbReference type="Pfam" id="PF20680"/>
    </source>
</evidence>